<dbReference type="EMBL" id="JNBR01000400">
    <property type="protein sequence ID" value="OQR93677.1"/>
    <property type="molecule type" value="Genomic_DNA"/>
</dbReference>
<protein>
    <submittedName>
        <fullName evidence="1">Uncharacterized protein</fullName>
    </submittedName>
</protein>
<name>A0A1V9Z6Y5_ACHHY</name>
<keyword evidence="2" id="KW-1185">Reference proteome</keyword>
<reference evidence="1 2" key="1">
    <citation type="journal article" date="2014" name="Genome Biol. Evol.">
        <title>The secreted proteins of Achlya hypogyna and Thraustotheca clavata identify the ancestral oomycete secretome and reveal gene acquisitions by horizontal gene transfer.</title>
        <authorList>
            <person name="Misner I."/>
            <person name="Blouin N."/>
            <person name="Leonard G."/>
            <person name="Richards T.A."/>
            <person name="Lane C.E."/>
        </authorList>
    </citation>
    <scope>NUCLEOTIDE SEQUENCE [LARGE SCALE GENOMIC DNA]</scope>
    <source>
        <strain evidence="1 2">ATCC 48635</strain>
    </source>
</reference>
<dbReference type="OrthoDB" id="278163at2759"/>
<dbReference type="InterPro" id="IPR016024">
    <property type="entry name" value="ARM-type_fold"/>
</dbReference>
<dbReference type="InterPro" id="IPR011989">
    <property type="entry name" value="ARM-like"/>
</dbReference>
<sequence length="498" mass="56334">MLKLWDEATKQQRKGLLEAFVVKYTAPGALDSTVDLERDFGTTSTLYLSRVLSWLRLSCADGFALTQHLQAVRVFLHANHELLQDFIDMDGVRILLYVLAFPSHVTLDADCIAVIQLFQHIGRSGRTYKEYMSSCGIEMSVISCCIAKGHATCETPLWLACRSLLIEQSTGNPRSTSTTYAVLAHLIDQKIDSVKCMGSQILRELISKKSPYFDARFCKLQVDNSIAVAMALLHHQNYRVQYEALELIHIVLENPSLHAPLCTAMLNWFRECAVVKEHNVPRSAEELVEVECFVHLKSPVMRLCRCLDSIIFECPSIADLAIQLGAVDILIYVILVSNEGSLKWHAAWFTLLLMTARAVVEDPYCAIGSSCVRTSEFVREALAAKATDIMSPADEHEFSDCMDLLMGDSAHRKKIWRHLYRLGWPIRRNDDDAEPGSLDAELRALEVQVEEAIADVAQDPVFEDDLLDDGDSTHVPRHDDHFYVQKLHEHFRHYRLTS</sequence>
<dbReference type="AlphaFoldDB" id="A0A1V9Z6Y5"/>
<dbReference type="PANTHER" id="PTHR34258:SF1">
    <property type="entry name" value="ARMADILLO-LIKE HELICAL DOMAIN CONTAINING PROTEIN 1"/>
    <property type="match status" value="1"/>
</dbReference>
<organism evidence="1 2">
    <name type="scientific">Achlya hypogyna</name>
    <name type="common">Oomycete</name>
    <name type="synonym">Protoachlya hypogyna</name>
    <dbReference type="NCBI Taxonomy" id="1202772"/>
    <lineage>
        <taxon>Eukaryota</taxon>
        <taxon>Sar</taxon>
        <taxon>Stramenopiles</taxon>
        <taxon>Oomycota</taxon>
        <taxon>Saprolegniomycetes</taxon>
        <taxon>Saprolegniales</taxon>
        <taxon>Achlyaceae</taxon>
        <taxon>Achlya</taxon>
    </lineage>
</organism>
<comment type="caution">
    <text evidence="1">The sequence shown here is derived from an EMBL/GenBank/DDBJ whole genome shotgun (WGS) entry which is preliminary data.</text>
</comment>
<evidence type="ECO:0000313" key="1">
    <source>
        <dbReference type="EMBL" id="OQR93677.1"/>
    </source>
</evidence>
<dbReference type="Proteomes" id="UP000243579">
    <property type="component" value="Unassembled WGS sequence"/>
</dbReference>
<dbReference type="InterPro" id="IPR041090">
    <property type="entry name" value="DUF5578"/>
</dbReference>
<accession>A0A1V9Z6Y5</accession>
<proteinExistence type="predicted"/>
<dbReference type="SUPFAM" id="SSF48371">
    <property type="entry name" value="ARM repeat"/>
    <property type="match status" value="1"/>
</dbReference>
<dbReference type="Pfam" id="PF17741">
    <property type="entry name" value="DUF5578"/>
    <property type="match status" value="1"/>
</dbReference>
<gene>
    <name evidence="1" type="ORF">ACHHYP_02372</name>
</gene>
<dbReference type="PANTHER" id="PTHR34258">
    <property type="entry name" value="ARMADILLO-LIKE HELICAL DOMAIN CONTAINING PROTEIN 1"/>
    <property type="match status" value="1"/>
</dbReference>
<evidence type="ECO:0000313" key="2">
    <source>
        <dbReference type="Proteomes" id="UP000243579"/>
    </source>
</evidence>
<dbReference type="Gene3D" id="1.25.10.10">
    <property type="entry name" value="Leucine-rich Repeat Variant"/>
    <property type="match status" value="1"/>
</dbReference>